<dbReference type="PANTHER" id="PTHR46082:SF11">
    <property type="entry name" value="AAA+ ATPASE DOMAIN-CONTAINING PROTEIN-RELATED"/>
    <property type="match status" value="1"/>
</dbReference>
<dbReference type="SUPFAM" id="SSF50998">
    <property type="entry name" value="Quinoprotein alcohol dehydrogenase-like"/>
    <property type="match status" value="1"/>
</dbReference>
<protein>
    <recommendedName>
        <fullName evidence="7">Nucleoside phosphorylase domain-containing protein</fullName>
    </recommendedName>
</protein>
<keyword evidence="1" id="KW-0677">Repeat</keyword>
<evidence type="ECO:0000259" key="3">
    <source>
        <dbReference type="Pfam" id="PF01048"/>
    </source>
</evidence>
<name>A0A135RYU3_9PEZI</name>
<sequence length="1611" mass="178867">MSDPSIYTIGWICAIVPEFVAARLFLDEVHEEPRSQSKNDSNSYKLGRMGNHNVVIAVLPHGEYGESSAAVVARDMIRTFENIRVGLMVGIGGGAPSRENDIRLGDIVVSSPSGGYGGVLQYDFGKSIEGGNFEMTGFLNQPPIALRTALNVLIADFEIDGNHLESDNRTALGNRLHLIEKYGRPNPEADKLFRSGISYDANKTMADYAAGDLVERPKRFAESTPVIHHGLIASANQVMKDARKRDKLAKDKNVLCFEMEAAGLMNQFPCLVVRGICDYSDSHKNKQWQGYAAVAAAAFAKALVCRIPYQSLANEQTIAEALSILKIVGAEVTALKDSIDHDTLARTIAYGFRDADLLGATFFFKRGERGRSSASLLFSTLSKQLVQHRPELNPFVVEAIKQTDDISSKSLDEQFHKLILGPLTKAGSNAGGFANLVIIVEALDECSDEKDVEVLLPLLFKVVDSDLYGLKLLFTSRPEMAIREAFDSINAGSCLHCRLQDTPSDIISRDIAVYLEYQLTETRMWWNKRNSNFPTEQLAADWPGNERIGALVKISIPLFLFAAIACRFIRDGVFGSPEKQLLKLIQVAKEGSVHDKFAETYRPVLRQLQQNRTRKEEVLLLERFKNVIGTIILLEQPLATGSIASLLSLQISEVSGILSPLKSVLDIPEEQGKEVKVFHLSFRDFLLSPGAEEFFIDYKKTHWQIAVACLNLLSKSLRFNIGNLKPADRRSSIAQGVLEEQLQPHVRYACLSWFHHLKQAGKTLEDGDVVHEFLQHRFLHWIEALSILGEAYRGVQMPEILIPNVFGESIPACIASQHPRKSRWTPLVQNPGFKNSTDDFTSIAISPDSRLGAFGVSRGEIYVWSLSTGVLRTVIDMPSDRSPSAKLSVTFFEDSRRIAAAYHDFVRVFVAETGETLHSFLLDPAQYRIPRRMGCNDVEQIDVSRDSERIAVSFFCRVAQHKHIAAIWTILSGDRLELLPVDTSSDDVNLRLTDTSSEDKSGSYSDFRSKTNRRSFVCFSPDSQFVATSSDPGDVDLWRASTGQHLRTFRTNRPVIGPLAFISSTNCLLVREAGGAHSLDIDTGCWLSRMPSKETTLETVAISHDARFIAHRNIADRNTISISLLDTGEHYRSLDWLSMFDVESLGPTSCEAAFSPDGKYVVVARRNNIAIWSLSMIQRPRSLEKVLDPYPKSASLRAQSCFIHQNGSQEGALIVSMTEKRTSSEVNMWSSGTGQLLQTFVSEGRHWGKGGADVIFSPDSKHVFFPRECVILNTEHNDVVHNMNPSHDSHASRSWSAKTSIIFSADSHFFALGLSHDFSLWELGGELKVRDSACGGDLIAVTPDWKSAAYTVEASSSLDQHEESDGASHARGWRSSNELSIRYLNIETGVHVDMPEKGGTLSFLAISPNSAWVASVELRGKEISLWSTKHRSRQALYSAESRITAIMFSGKSDLLASADKSQMIRIWSIISGQCTLILDLGQSLASLSFSADDVYLGTPFGKIAIDKRPGTSEAFSLISENMELENASVAPRKPRWQGYGVDLSGEWITWNGVNVIWLPTDISPSSRLKIPRWTDKDKRYCVAASGLIVAWVTPFDELYTMGFSRDIRPFD</sequence>
<feature type="repeat" description="WD" evidence="2">
    <location>
        <begin position="1436"/>
        <end position="1477"/>
    </location>
</feature>
<dbReference type="Gene3D" id="3.40.50.1580">
    <property type="entry name" value="Nucleoside phosphorylase domain"/>
    <property type="match status" value="1"/>
</dbReference>
<organism evidence="5 6">
    <name type="scientific">Colletotrichum simmondsii</name>
    <dbReference type="NCBI Taxonomy" id="703756"/>
    <lineage>
        <taxon>Eukaryota</taxon>
        <taxon>Fungi</taxon>
        <taxon>Dikarya</taxon>
        <taxon>Ascomycota</taxon>
        <taxon>Pezizomycotina</taxon>
        <taxon>Sordariomycetes</taxon>
        <taxon>Hypocreomycetidae</taxon>
        <taxon>Glomerellales</taxon>
        <taxon>Glomerellaceae</taxon>
        <taxon>Colletotrichum</taxon>
        <taxon>Colletotrichum acutatum species complex</taxon>
    </lineage>
</organism>
<dbReference type="InterPro" id="IPR011047">
    <property type="entry name" value="Quinoprotein_ADH-like_sf"/>
</dbReference>
<dbReference type="InterPro" id="IPR001680">
    <property type="entry name" value="WD40_rpt"/>
</dbReference>
<dbReference type="InterPro" id="IPR011044">
    <property type="entry name" value="Quino_amine_DH_bsu"/>
</dbReference>
<evidence type="ECO:0000256" key="1">
    <source>
        <dbReference type="ARBA" id="ARBA00022737"/>
    </source>
</evidence>
<dbReference type="OrthoDB" id="1577640at2759"/>
<evidence type="ECO:0008006" key="7">
    <source>
        <dbReference type="Google" id="ProtNLM"/>
    </source>
</evidence>
<dbReference type="Proteomes" id="UP000070328">
    <property type="component" value="Unassembled WGS sequence"/>
</dbReference>
<dbReference type="InterPro" id="IPR000845">
    <property type="entry name" value="Nucleoside_phosphorylase_d"/>
</dbReference>
<dbReference type="SUPFAM" id="SSF50969">
    <property type="entry name" value="YVTN repeat-like/Quinoprotein amine dehydrogenase"/>
    <property type="match status" value="1"/>
</dbReference>
<dbReference type="SUPFAM" id="SSF53167">
    <property type="entry name" value="Purine and uridine phosphorylases"/>
    <property type="match status" value="1"/>
</dbReference>
<dbReference type="EMBL" id="JFBX01000761">
    <property type="protein sequence ID" value="KXH28840.1"/>
    <property type="molecule type" value="Genomic_DNA"/>
</dbReference>
<comment type="caution">
    <text evidence="5">The sequence shown here is derived from an EMBL/GenBank/DDBJ whole genome shotgun (WGS) entry which is preliminary data.</text>
</comment>
<evidence type="ECO:0000313" key="6">
    <source>
        <dbReference type="Proteomes" id="UP000070328"/>
    </source>
</evidence>
<accession>A0A135RYU3</accession>
<dbReference type="InterPro" id="IPR015943">
    <property type="entry name" value="WD40/YVTN_repeat-like_dom_sf"/>
</dbReference>
<dbReference type="GO" id="GO:0003824">
    <property type="term" value="F:catalytic activity"/>
    <property type="evidence" value="ECO:0007669"/>
    <property type="project" value="InterPro"/>
</dbReference>
<dbReference type="InterPro" id="IPR056884">
    <property type="entry name" value="NPHP3-like_N"/>
</dbReference>
<evidence type="ECO:0000259" key="4">
    <source>
        <dbReference type="Pfam" id="PF24883"/>
    </source>
</evidence>
<feature type="domain" description="Nucleoside phosphorylase" evidence="3">
    <location>
        <begin position="9"/>
        <end position="297"/>
    </location>
</feature>
<dbReference type="Pfam" id="PF24883">
    <property type="entry name" value="NPHP3_N"/>
    <property type="match status" value="1"/>
</dbReference>
<keyword evidence="6" id="KW-1185">Reference proteome</keyword>
<feature type="domain" description="Nephrocystin 3-like N-terminal" evidence="4">
    <location>
        <begin position="343"/>
        <end position="477"/>
    </location>
</feature>
<dbReference type="SMART" id="SM00320">
    <property type="entry name" value="WD40"/>
    <property type="match status" value="5"/>
</dbReference>
<dbReference type="InterPro" id="IPR053137">
    <property type="entry name" value="NLR-like"/>
</dbReference>
<evidence type="ECO:0000313" key="5">
    <source>
        <dbReference type="EMBL" id="KXH28840.1"/>
    </source>
</evidence>
<feature type="repeat" description="WD" evidence="2">
    <location>
        <begin position="1007"/>
        <end position="1048"/>
    </location>
</feature>
<dbReference type="InterPro" id="IPR035994">
    <property type="entry name" value="Nucleoside_phosphorylase_sf"/>
</dbReference>
<dbReference type="GO" id="GO:0009116">
    <property type="term" value="P:nucleoside metabolic process"/>
    <property type="evidence" value="ECO:0007669"/>
    <property type="project" value="InterPro"/>
</dbReference>
<evidence type="ECO:0000256" key="2">
    <source>
        <dbReference type="PROSITE-ProRule" id="PRU00221"/>
    </source>
</evidence>
<keyword evidence="2" id="KW-0853">WD repeat</keyword>
<dbReference type="Gene3D" id="2.130.10.10">
    <property type="entry name" value="YVTN repeat-like/Quinoprotein amine dehydrogenase"/>
    <property type="match status" value="3"/>
</dbReference>
<dbReference type="PROSITE" id="PS50082">
    <property type="entry name" value="WD_REPEATS_2"/>
    <property type="match status" value="2"/>
</dbReference>
<proteinExistence type="predicted"/>
<dbReference type="PANTHER" id="PTHR46082">
    <property type="entry name" value="ATP/GTP-BINDING PROTEIN-RELATED"/>
    <property type="match status" value="1"/>
</dbReference>
<gene>
    <name evidence="5" type="ORF">CSIM01_03490</name>
</gene>
<dbReference type="Pfam" id="PF01048">
    <property type="entry name" value="PNP_UDP_1"/>
    <property type="match status" value="1"/>
</dbReference>
<reference evidence="5 6" key="1">
    <citation type="submission" date="2014-02" db="EMBL/GenBank/DDBJ databases">
        <title>The genome sequence of Colletotrichum simmondsii CBS122122.</title>
        <authorList>
            <person name="Baroncelli R."/>
            <person name="Thon M.R."/>
        </authorList>
    </citation>
    <scope>NUCLEOTIDE SEQUENCE [LARGE SCALE GENOMIC DNA]</scope>
    <source>
        <strain evidence="5 6">CBS122122</strain>
    </source>
</reference>